<gene>
    <name evidence="3" type="ORF">ACFPOF_24610</name>
</gene>
<dbReference type="Pfam" id="PF01832">
    <property type="entry name" value="Glucosaminidase"/>
    <property type="match status" value="1"/>
</dbReference>
<evidence type="ECO:0000256" key="1">
    <source>
        <dbReference type="SAM" id="MobiDB-lite"/>
    </source>
</evidence>
<dbReference type="SMART" id="SM00047">
    <property type="entry name" value="LYZ2"/>
    <property type="match status" value="1"/>
</dbReference>
<dbReference type="InterPro" id="IPR003646">
    <property type="entry name" value="SH3-like_bac-type"/>
</dbReference>
<name>A0ABW0HXN0_9BACL</name>
<dbReference type="Gene3D" id="2.30.30.40">
    <property type="entry name" value="SH3 Domains"/>
    <property type="match status" value="1"/>
</dbReference>
<feature type="compositionally biased region" description="Low complexity" evidence="1">
    <location>
        <begin position="97"/>
        <end position="117"/>
    </location>
</feature>
<feature type="compositionally biased region" description="Basic and acidic residues" evidence="1">
    <location>
        <begin position="212"/>
        <end position="227"/>
    </location>
</feature>
<organism evidence="3 4">
    <name type="scientific">Cohnella soli</name>
    <dbReference type="NCBI Taxonomy" id="425005"/>
    <lineage>
        <taxon>Bacteria</taxon>
        <taxon>Bacillati</taxon>
        <taxon>Bacillota</taxon>
        <taxon>Bacilli</taxon>
        <taxon>Bacillales</taxon>
        <taxon>Paenibacillaceae</taxon>
        <taxon>Cohnella</taxon>
    </lineage>
</organism>
<feature type="compositionally biased region" description="Polar residues" evidence="1">
    <location>
        <begin position="202"/>
        <end position="211"/>
    </location>
</feature>
<evidence type="ECO:0000313" key="3">
    <source>
        <dbReference type="EMBL" id="MFC5405936.1"/>
    </source>
</evidence>
<evidence type="ECO:0000313" key="4">
    <source>
        <dbReference type="Proteomes" id="UP001596113"/>
    </source>
</evidence>
<accession>A0ABW0HXN0</accession>
<feature type="domain" description="Mannosyl-glycoprotein endo-beta-N-acetylglucosamidase-like" evidence="2">
    <location>
        <begin position="242"/>
        <end position="353"/>
    </location>
</feature>
<dbReference type="Gene3D" id="1.10.530.10">
    <property type="match status" value="1"/>
</dbReference>
<reference evidence="4" key="1">
    <citation type="journal article" date="2019" name="Int. J. Syst. Evol. Microbiol.">
        <title>The Global Catalogue of Microorganisms (GCM) 10K type strain sequencing project: providing services to taxonomists for standard genome sequencing and annotation.</title>
        <authorList>
            <consortium name="The Broad Institute Genomics Platform"/>
            <consortium name="The Broad Institute Genome Sequencing Center for Infectious Disease"/>
            <person name="Wu L."/>
            <person name="Ma J."/>
        </authorList>
    </citation>
    <scope>NUCLEOTIDE SEQUENCE [LARGE SCALE GENOMIC DNA]</scope>
    <source>
        <strain evidence="4">CGMCC 1.18575</strain>
    </source>
</reference>
<comment type="caution">
    <text evidence="3">The sequence shown here is derived from an EMBL/GenBank/DDBJ whole genome shotgun (WGS) entry which is preliminary data.</text>
</comment>
<sequence>MRSQSFRSSLFYGLVLALFVNLGVRAHPADMATSAYAAPRTVQPLPSIAIISSPQDVPALSEREAVAPAASSSNVAQSADIPKNAKEEVRLSSVAASPTLSPSPQSQMQSQSRSQSPSHRTYVVTAFYLNVRASANSSSEVLKVVKKGTKLEVDVEKSNEWLALKEGGFVHGGYAEPISPMESAQPAMPMQQGAVAGAAQALVNSADSETAQARDDAPNRPTSKVESDSGLSEADIETIFEGTALAGHGLEQTVLEVEEKYGINALFTIAVMKLESGNGRSKLAKKKNNLFGLNAITGDAHNKAYAFETKGDSVRKFGQLLSASYVDKGYTTIEKIAGKYCPANSKWPGLVKSIMKKDFQKISDA</sequence>
<dbReference type="Proteomes" id="UP001596113">
    <property type="component" value="Unassembled WGS sequence"/>
</dbReference>
<feature type="region of interest" description="Disordered" evidence="1">
    <location>
        <begin position="200"/>
        <end position="232"/>
    </location>
</feature>
<dbReference type="Pfam" id="PF08239">
    <property type="entry name" value="SH3_3"/>
    <property type="match status" value="1"/>
</dbReference>
<protein>
    <submittedName>
        <fullName evidence="3">Glucosaminidase domain-containing protein</fullName>
    </submittedName>
</protein>
<proteinExistence type="predicted"/>
<dbReference type="EMBL" id="JBHSMI010000052">
    <property type="protein sequence ID" value="MFC5405936.1"/>
    <property type="molecule type" value="Genomic_DNA"/>
</dbReference>
<dbReference type="InterPro" id="IPR002901">
    <property type="entry name" value="MGlyc_endo_b_GlcNAc-like_dom"/>
</dbReference>
<feature type="region of interest" description="Disordered" evidence="1">
    <location>
        <begin position="87"/>
        <end position="117"/>
    </location>
</feature>
<dbReference type="RefSeq" id="WP_378137670.1">
    <property type="nucleotide sequence ID" value="NZ_JBHSMI010000052.1"/>
</dbReference>
<keyword evidence="4" id="KW-1185">Reference proteome</keyword>
<evidence type="ECO:0000259" key="2">
    <source>
        <dbReference type="SMART" id="SM00047"/>
    </source>
</evidence>